<reference evidence="2" key="1">
    <citation type="submission" date="2020-08" db="EMBL/GenBank/DDBJ databases">
        <title>Genome public.</title>
        <authorList>
            <person name="Liu C."/>
            <person name="Sun Q."/>
        </authorList>
    </citation>
    <scope>NUCLEOTIDE SEQUENCE</scope>
    <source>
        <strain evidence="2">NSJ-32</strain>
    </source>
</reference>
<organism evidence="2 3">
    <name type="scientific">Bianquea renquensis</name>
    <dbReference type="NCBI Taxonomy" id="2763661"/>
    <lineage>
        <taxon>Bacteria</taxon>
        <taxon>Bacillati</taxon>
        <taxon>Bacillota</taxon>
        <taxon>Clostridia</taxon>
        <taxon>Eubacteriales</taxon>
        <taxon>Bianqueaceae</taxon>
        <taxon>Bianquea</taxon>
    </lineage>
</organism>
<feature type="transmembrane region" description="Helical" evidence="1">
    <location>
        <begin position="223"/>
        <end position="242"/>
    </location>
</feature>
<feature type="transmembrane region" description="Helical" evidence="1">
    <location>
        <begin position="167"/>
        <end position="188"/>
    </location>
</feature>
<evidence type="ECO:0000313" key="3">
    <source>
        <dbReference type="Proteomes" id="UP000657006"/>
    </source>
</evidence>
<comment type="caution">
    <text evidence="2">The sequence shown here is derived from an EMBL/GenBank/DDBJ whole genome shotgun (WGS) entry which is preliminary data.</text>
</comment>
<keyword evidence="3" id="KW-1185">Reference proteome</keyword>
<dbReference type="InterPro" id="IPR008875">
    <property type="entry name" value="TraX"/>
</dbReference>
<sequence length="243" mass="27440">MDRSKPLGINAFALKVLAILAMTMDHTAYIFYEALGGWAIWMRVIGRWTFPIMAFLLTEGLEKTRSAGRYAARLVVFAFLSMVPFYLIFGDWKNVLFTLLGGLLLLWGQREVRSRAPWLPEWLLQIWFGGLAICLAVLMCGFDWGFPGILAVYCVGQAKGKPYWLQGLICCGALTIAQIFSATVLQGAALTESYLLFISGVWVAWAWLSLYNGQRGRGMKYFFYAYYPLHLLVLYGVIRLAAL</sequence>
<feature type="transmembrane region" description="Helical" evidence="1">
    <location>
        <begin position="194"/>
        <end position="211"/>
    </location>
</feature>
<feature type="transmembrane region" description="Helical" evidence="1">
    <location>
        <begin position="38"/>
        <end position="58"/>
    </location>
</feature>
<accession>A0A926DX63</accession>
<feature type="transmembrane region" description="Helical" evidence="1">
    <location>
        <begin position="126"/>
        <end position="155"/>
    </location>
</feature>
<proteinExistence type="predicted"/>
<protein>
    <recommendedName>
        <fullName evidence="4">Conjugal transfer protein TraX</fullName>
    </recommendedName>
</protein>
<feature type="transmembrane region" description="Helical" evidence="1">
    <location>
        <begin position="70"/>
        <end position="89"/>
    </location>
</feature>
<evidence type="ECO:0008006" key="4">
    <source>
        <dbReference type="Google" id="ProtNLM"/>
    </source>
</evidence>
<keyword evidence="1" id="KW-1133">Transmembrane helix</keyword>
<keyword evidence="1" id="KW-0472">Membrane</keyword>
<evidence type="ECO:0000313" key="2">
    <source>
        <dbReference type="EMBL" id="MBC8544860.1"/>
    </source>
</evidence>
<gene>
    <name evidence="2" type="ORF">H8730_15030</name>
</gene>
<dbReference type="Pfam" id="PF05857">
    <property type="entry name" value="TraX"/>
    <property type="match status" value="1"/>
</dbReference>
<name>A0A926DX63_9FIRM</name>
<dbReference type="RefSeq" id="WP_177713945.1">
    <property type="nucleotide sequence ID" value="NZ_JACRSQ010000034.1"/>
</dbReference>
<dbReference type="EMBL" id="JACRSQ010000034">
    <property type="protein sequence ID" value="MBC8544860.1"/>
    <property type="molecule type" value="Genomic_DNA"/>
</dbReference>
<feature type="transmembrane region" description="Helical" evidence="1">
    <location>
        <begin position="12"/>
        <end position="32"/>
    </location>
</feature>
<dbReference type="Proteomes" id="UP000657006">
    <property type="component" value="Unassembled WGS sequence"/>
</dbReference>
<dbReference type="AlphaFoldDB" id="A0A926DX63"/>
<keyword evidence="1" id="KW-0812">Transmembrane</keyword>
<evidence type="ECO:0000256" key="1">
    <source>
        <dbReference type="SAM" id="Phobius"/>
    </source>
</evidence>